<dbReference type="EMBL" id="KQ990088">
    <property type="protein sequence ID" value="KZV53689.1"/>
    <property type="molecule type" value="Genomic_DNA"/>
</dbReference>
<gene>
    <name evidence="3" type="ORF">F511_27434</name>
</gene>
<dbReference type="Proteomes" id="UP000250235">
    <property type="component" value="Unassembled WGS sequence"/>
</dbReference>
<dbReference type="SMART" id="SM00061">
    <property type="entry name" value="MATH"/>
    <property type="match status" value="1"/>
</dbReference>
<reference evidence="3 4" key="1">
    <citation type="journal article" date="2015" name="Proc. Natl. Acad. Sci. U.S.A.">
        <title>The resurrection genome of Boea hygrometrica: A blueprint for survival of dehydration.</title>
        <authorList>
            <person name="Xiao L."/>
            <person name="Yang G."/>
            <person name="Zhang L."/>
            <person name="Yang X."/>
            <person name="Zhao S."/>
            <person name="Ji Z."/>
            <person name="Zhou Q."/>
            <person name="Hu M."/>
            <person name="Wang Y."/>
            <person name="Chen M."/>
            <person name="Xu Y."/>
            <person name="Jin H."/>
            <person name="Xiao X."/>
            <person name="Hu G."/>
            <person name="Bao F."/>
            <person name="Hu Y."/>
            <person name="Wan P."/>
            <person name="Li L."/>
            <person name="Deng X."/>
            <person name="Kuang T."/>
            <person name="Xiang C."/>
            <person name="Zhu J.K."/>
            <person name="Oliver M.J."/>
            <person name="He Y."/>
        </authorList>
    </citation>
    <scope>NUCLEOTIDE SEQUENCE [LARGE SCALE GENOMIC DNA]</scope>
    <source>
        <strain evidence="4">cv. XS01</strain>
    </source>
</reference>
<name>A0A2Z7D5P9_9LAMI</name>
<dbReference type="InterPro" id="IPR002083">
    <property type="entry name" value="MATH/TRAF_dom"/>
</dbReference>
<feature type="region of interest" description="Disordered" evidence="1">
    <location>
        <begin position="1"/>
        <end position="58"/>
    </location>
</feature>
<dbReference type="PANTHER" id="PTHR47477:SF8">
    <property type="entry name" value="TNF RECEPTOR-ASSOCIATED FACTOR HOMOLOG 1A"/>
    <property type="match status" value="1"/>
</dbReference>
<evidence type="ECO:0000313" key="4">
    <source>
        <dbReference type="Proteomes" id="UP000250235"/>
    </source>
</evidence>
<evidence type="ECO:0000256" key="1">
    <source>
        <dbReference type="SAM" id="MobiDB-lite"/>
    </source>
</evidence>
<protein>
    <submittedName>
        <fullName evidence="3">MATH domain-containing protein-like</fullName>
    </submittedName>
</protein>
<evidence type="ECO:0000313" key="3">
    <source>
        <dbReference type="EMBL" id="KZV53689.1"/>
    </source>
</evidence>
<keyword evidence="4" id="KW-1185">Reference proteome</keyword>
<accession>A0A2Z7D5P9</accession>
<dbReference type="InterPro" id="IPR055327">
    <property type="entry name" value="TRAF1A/B"/>
</dbReference>
<evidence type="ECO:0000259" key="2">
    <source>
        <dbReference type="PROSITE" id="PS50144"/>
    </source>
</evidence>
<dbReference type="InterPro" id="IPR008974">
    <property type="entry name" value="TRAF-like"/>
</dbReference>
<dbReference type="PROSITE" id="PS50144">
    <property type="entry name" value="MATH"/>
    <property type="match status" value="1"/>
</dbReference>
<feature type="compositionally biased region" description="Basic and acidic residues" evidence="1">
    <location>
        <begin position="16"/>
        <end position="25"/>
    </location>
</feature>
<dbReference type="Pfam" id="PF22486">
    <property type="entry name" value="MATH_2"/>
    <property type="match status" value="1"/>
</dbReference>
<dbReference type="AlphaFoldDB" id="A0A2Z7D5P9"/>
<dbReference type="OrthoDB" id="660257at2759"/>
<dbReference type="CDD" id="cd00121">
    <property type="entry name" value="MATH"/>
    <property type="match status" value="1"/>
</dbReference>
<organism evidence="3 4">
    <name type="scientific">Dorcoceras hygrometricum</name>
    <dbReference type="NCBI Taxonomy" id="472368"/>
    <lineage>
        <taxon>Eukaryota</taxon>
        <taxon>Viridiplantae</taxon>
        <taxon>Streptophyta</taxon>
        <taxon>Embryophyta</taxon>
        <taxon>Tracheophyta</taxon>
        <taxon>Spermatophyta</taxon>
        <taxon>Magnoliopsida</taxon>
        <taxon>eudicotyledons</taxon>
        <taxon>Gunneridae</taxon>
        <taxon>Pentapetalae</taxon>
        <taxon>asterids</taxon>
        <taxon>lamiids</taxon>
        <taxon>Lamiales</taxon>
        <taxon>Gesneriaceae</taxon>
        <taxon>Didymocarpoideae</taxon>
        <taxon>Trichosporeae</taxon>
        <taxon>Loxocarpinae</taxon>
        <taxon>Dorcoceras</taxon>
    </lineage>
</organism>
<sequence length="443" mass="50862">MATEEFGEGQALEEVANEKQIREPGEASIESKSSEVIEDGTPSTSPLYWDSDDDDGGPKPSELYGKYTWKIYKFSQVNTRELRSNTFEVGGYKWYVLIYPQGRDVCDHLSLFLCVADHDKLLPGWSHFAQFTIAVVNEDPKKSKYSGYTLHRFWEREHDWGWKKFMELSKLTDGFTYADTLVIKAQIQVLRERADTLLPCLDRQYRRELIMVYFTNVEAICRCFIEKCRGKITSLIEDKARWSSFCAFWLDMDQSSRCCMSREKTDAVIKAIVAHFFIEKEVTSTFVMDSLYNGLKALKGQIKGKKMEEKYFGMEDSAVPFIHIEKEIIALADDVLPLLERAAVETFPSQDESGPQNDTKDTAAGKEFIKDSAQRNETRLTGLGRRTIEIFVLAHFFSKIEVAHQEAVSSTRQDELTREGITGLADIEQKIKCRTLDDEKKSF</sequence>
<dbReference type="Gene3D" id="2.60.210.10">
    <property type="entry name" value="Apoptosis, Tumor Necrosis Factor Receptor Associated Protein 2, Chain A"/>
    <property type="match status" value="1"/>
</dbReference>
<dbReference type="SUPFAM" id="SSF49599">
    <property type="entry name" value="TRAF domain-like"/>
    <property type="match status" value="1"/>
</dbReference>
<dbReference type="PANTHER" id="PTHR47477">
    <property type="entry name" value="TNF RECEPTOR-ASSOCIATED FACTOR HOMOLOG 1A"/>
    <property type="match status" value="1"/>
</dbReference>
<feature type="domain" description="MATH" evidence="2">
    <location>
        <begin position="64"/>
        <end position="187"/>
    </location>
</feature>
<proteinExistence type="predicted"/>